<dbReference type="EMBL" id="JPZO01000101">
    <property type="protein sequence ID" value="KFZ32267.1"/>
    <property type="molecule type" value="Genomic_DNA"/>
</dbReference>
<evidence type="ECO:0000313" key="1">
    <source>
        <dbReference type="EMBL" id="KFZ32267.1"/>
    </source>
</evidence>
<evidence type="ECO:0008006" key="2">
    <source>
        <dbReference type="Google" id="ProtNLM"/>
    </source>
</evidence>
<dbReference type="AlphaFoldDB" id="A0A094IYS3"/>
<reference evidence="1" key="1">
    <citation type="submission" date="2014-08" db="EMBL/GenBank/DDBJ databases">
        <title>Fullgenome sequencing of Anoxybacillus sp.25 isolate from Garga hot-spring Russia.</title>
        <authorList>
            <person name="Rozanov A.S."/>
            <person name="Kotenko A.V."/>
            <person name="Malup T.K."/>
            <person name="Peltek S.E."/>
        </authorList>
    </citation>
    <scope>NUCLEOTIDE SEQUENCE [LARGE SCALE GENOMIC DNA]</scope>
    <source>
        <strain evidence="1">25</strain>
    </source>
</reference>
<proteinExistence type="predicted"/>
<organism evidence="1">
    <name type="scientific">Anoxybacillus flavithermus</name>
    <dbReference type="NCBI Taxonomy" id="33934"/>
    <lineage>
        <taxon>Bacteria</taxon>
        <taxon>Bacillati</taxon>
        <taxon>Bacillota</taxon>
        <taxon>Bacilli</taxon>
        <taxon>Bacillales</taxon>
        <taxon>Anoxybacillaceae</taxon>
        <taxon>Anoxybacillus</taxon>
    </lineage>
</organism>
<sequence>MLDYQSIHQHKELLLQFSYECLFNAEQAIKGFNEFKNLSVSLQFMNQAFQCAKLAQYFYSQNYQRGEIQEFEDFFTSSASLTKSS</sequence>
<gene>
    <name evidence="1" type="ORF">JS44_13345</name>
</gene>
<name>A0A094IYS3_9BACL</name>
<protein>
    <recommendedName>
        <fullName evidence="2">HEPN domain-containing protein</fullName>
    </recommendedName>
</protein>
<comment type="caution">
    <text evidence="1">The sequence shown here is derived from an EMBL/GenBank/DDBJ whole genome shotgun (WGS) entry which is preliminary data.</text>
</comment>
<accession>A0A094IYS3</accession>